<proteinExistence type="predicted"/>
<dbReference type="RefSeq" id="WP_220195809.1">
    <property type="nucleotide sequence ID" value="NZ_BNJF01000002.1"/>
</dbReference>
<dbReference type="EMBL" id="BNJF01000002">
    <property type="protein sequence ID" value="GHO46429.1"/>
    <property type="molecule type" value="Genomic_DNA"/>
</dbReference>
<reference evidence="1" key="1">
    <citation type="submission" date="2020-10" db="EMBL/GenBank/DDBJ databases">
        <title>Taxonomic study of unclassified bacteria belonging to the class Ktedonobacteria.</title>
        <authorList>
            <person name="Yabe S."/>
            <person name="Wang C.M."/>
            <person name="Zheng Y."/>
            <person name="Sakai Y."/>
            <person name="Cavaletti L."/>
            <person name="Monciardini P."/>
            <person name="Donadio S."/>
        </authorList>
    </citation>
    <scope>NUCLEOTIDE SEQUENCE</scope>
    <source>
        <strain evidence="1">SOSP1-1</strain>
    </source>
</reference>
<gene>
    <name evidence="1" type="ORF">KSX_45920</name>
</gene>
<comment type="caution">
    <text evidence="1">The sequence shown here is derived from an EMBL/GenBank/DDBJ whole genome shotgun (WGS) entry which is preliminary data.</text>
</comment>
<keyword evidence="2" id="KW-1185">Reference proteome</keyword>
<protein>
    <submittedName>
        <fullName evidence="1">Uncharacterized protein</fullName>
    </submittedName>
</protein>
<sequence length="131" mass="13708">MSSRLPSPVTAANTLKWHNQRDTIDLCQGDQLARLAGEVAQNIAGQVNDAFQTNAGAPRRRMDLAATFTVGVWSNSRTDTLENVTVATPGLPDVATSILGLAKALCTDALDAGKAGTHTVTLSVTVAVYNS</sequence>
<dbReference type="AlphaFoldDB" id="A0A8J3I6Q2"/>
<organism evidence="1 2">
    <name type="scientific">Ktedonospora formicarum</name>
    <dbReference type="NCBI Taxonomy" id="2778364"/>
    <lineage>
        <taxon>Bacteria</taxon>
        <taxon>Bacillati</taxon>
        <taxon>Chloroflexota</taxon>
        <taxon>Ktedonobacteria</taxon>
        <taxon>Ktedonobacterales</taxon>
        <taxon>Ktedonobacteraceae</taxon>
        <taxon>Ktedonospora</taxon>
    </lineage>
</organism>
<name>A0A8J3I6Q2_9CHLR</name>
<dbReference type="Proteomes" id="UP000612362">
    <property type="component" value="Unassembled WGS sequence"/>
</dbReference>
<evidence type="ECO:0000313" key="2">
    <source>
        <dbReference type="Proteomes" id="UP000612362"/>
    </source>
</evidence>
<evidence type="ECO:0000313" key="1">
    <source>
        <dbReference type="EMBL" id="GHO46429.1"/>
    </source>
</evidence>
<accession>A0A8J3I6Q2</accession>